<dbReference type="AlphaFoldDB" id="A0A9W3DJD8"/>
<protein>
    <submittedName>
        <fullName evidence="2">Uncharacterized protein LOC130510868</fullName>
    </submittedName>
</protein>
<proteinExistence type="predicted"/>
<accession>A0A9W3DJD8</accession>
<dbReference type="GeneID" id="130510868"/>
<keyword evidence="1" id="KW-1185">Reference proteome</keyword>
<dbReference type="Proteomes" id="UP000504610">
    <property type="component" value="Chromosome 4"/>
</dbReference>
<reference evidence="2" key="2">
    <citation type="submission" date="2025-08" db="UniProtKB">
        <authorList>
            <consortium name="RefSeq"/>
        </authorList>
    </citation>
    <scope>IDENTIFICATION</scope>
    <source>
        <tissue evidence="2">Leaf</tissue>
    </source>
</reference>
<evidence type="ECO:0000313" key="1">
    <source>
        <dbReference type="Proteomes" id="UP000504610"/>
    </source>
</evidence>
<evidence type="ECO:0000313" key="2">
    <source>
        <dbReference type="RefSeq" id="XP_056863543.1"/>
    </source>
</evidence>
<dbReference type="OrthoDB" id="1020865at2759"/>
<name>A0A9W3DJD8_RAPSA</name>
<gene>
    <name evidence="2" type="primary">LOC130510868</name>
</gene>
<reference evidence="1" key="1">
    <citation type="journal article" date="2019" name="Database">
        <title>The radish genome database (RadishGD): an integrated information resource for radish genomics.</title>
        <authorList>
            <person name="Yu H.J."/>
            <person name="Baek S."/>
            <person name="Lee Y.J."/>
            <person name="Cho A."/>
            <person name="Mun J.H."/>
        </authorList>
    </citation>
    <scope>NUCLEOTIDE SEQUENCE [LARGE SCALE GENOMIC DNA]</scope>
    <source>
        <strain evidence="1">cv. WK10039</strain>
    </source>
</reference>
<sequence>MYIRKKKNLEIIFKKEEMENLFIGALICLSLVLQVTGSGDDNPLINHYADYETIHPSEYYSSDFELKDGTNVIFEAINELKGIKKPKAGFECSIGRKQWTRSLPGDVFYAKFFFYTINPNAKVTNRCHFRSSLGYATINIEITPALGERCPGYRCVLAIRREGLLMKDTNELFPWTPWPHRHTQPKLPGMITK</sequence>
<dbReference type="KEGG" id="rsz:130510868"/>
<organism evidence="1 2">
    <name type="scientific">Raphanus sativus</name>
    <name type="common">Radish</name>
    <name type="synonym">Raphanus raphanistrum var. sativus</name>
    <dbReference type="NCBI Taxonomy" id="3726"/>
    <lineage>
        <taxon>Eukaryota</taxon>
        <taxon>Viridiplantae</taxon>
        <taxon>Streptophyta</taxon>
        <taxon>Embryophyta</taxon>
        <taxon>Tracheophyta</taxon>
        <taxon>Spermatophyta</taxon>
        <taxon>Magnoliopsida</taxon>
        <taxon>eudicotyledons</taxon>
        <taxon>Gunneridae</taxon>
        <taxon>Pentapetalae</taxon>
        <taxon>rosids</taxon>
        <taxon>malvids</taxon>
        <taxon>Brassicales</taxon>
        <taxon>Brassicaceae</taxon>
        <taxon>Brassiceae</taxon>
        <taxon>Raphanus</taxon>
    </lineage>
</organism>
<dbReference type="RefSeq" id="XP_056863543.1">
    <property type="nucleotide sequence ID" value="XM_057007563.1"/>
</dbReference>